<sequence>MALKEEQLLAIKNNFNALITDNPANQLFRYDLREKQNEKLQSFVDSGQLNDKQSEEFLVIQLENTLENFRVLNKIAPNNELGVDFKPMIEKLTKLLNEHNE</sequence>
<keyword evidence="2" id="KW-1185">Reference proteome</keyword>
<protein>
    <submittedName>
        <fullName evidence="1">Uncharacterized protein</fullName>
    </submittedName>
</protein>
<evidence type="ECO:0000313" key="1">
    <source>
        <dbReference type="EMBL" id="MCQ6957718.1"/>
    </source>
</evidence>
<dbReference type="Proteomes" id="UP001204376">
    <property type="component" value="Unassembled WGS sequence"/>
</dbReference>
<organism evidence="1 2">
    <name type="scientific">Mucilaginibacter aquariorum</name>
    <dbReference type="NCBI Taxonomy" id="2967225"/>
    <lineage>
        <taxon>Bacteria</taxon>
        <taxon>Pseudomonadati</taxon>
        <taxon>Bacteroidota</taxon>
        <taxon>Sphingobacteriia</taxon>
        <taxon>Sphingobacteriales</taxon>
        <taxon>Sphingobacteriaceae</taxon>
        <taxon>Mucilaginibacter</taxon>
    </lineage>
</organism>
<comment type="caution">
    <text evidence="1">The sequence shown here is derived from an EMBL/GenBank/DDBJ whole genome shotgun (WGS) entry which is preliminary data.</text>
</comment>
<gene>
    <name evidence="1" type="ORF">NPE20_07110</name>
</gene>
<evidence type="ECO:0000313" key="2">
    <source>
        <dbReference type="Proteomes" id="UP001204376"/>
    </source>
</evidence>
<reference evidence="1 2" key="1">
    <citation type="submission" date="2022-07" db="EMBL/GenBank/DDBJ databases">
        <title>Mucilaginibacter sp. JC4.</title>
        <authorList>
            <person name="Le V."/>
            <person name="Ko S.-R."/>
            <person name="Ahn C.-Y."/>
            <person name="Oh H.-M."/>
        </authorList>
    </citation>
    <scope>NUCLEOTIDE SEQUENCE [LARGE SCALE GENOMIC DNA]</scope>
    <source>
        <strain evidence="1 2">JC4</strain>
    </source>
</reference>
<name>A0ABT1SZS7_9SPHI</name>
<dbReference type="EMBL" id="JANHOH010000001">
    <property type="protein sequence ID" value="MCQ6957718.1"/>
    <property type="molecule type" value="Genomic_DNA"/>
</dbReference>
<dbReference type="RefSeq" id="WP_256537912.1">
    <property type="nucleotide sequence ID" value="NZ_JANHOH010000001.1"/>
</dbReference>
<proteinExistence type="predicted"/>
<accession>A0ABT1SZS7</accession>